<dbReference type="Pfam" id="PF15579">
    <property type="entry name" value="Imm52"/>
    <property type="match status" value="1"/>
</dbReference>
<dbReference type="InterPro" id="IPR028969">
    <property type="entry name" value="Imm52"/>
</dbReference>
<protein>
    <submittedName>
        <fullName evidence="2">Imm52 family immunity protein</fullName>
    </submittedName>
</protein>
<accession>A0ABZ2PFI6</accession>
<dbReference type="RefSeq" id="WP_338887398.1">
    <property type="nucleotide sequence ID" value="NZ_CP147846.1"/>
</dbReference>
<feature type="domain" description="Immunity protein 52" evidence="1">
    <location>
        <begin position="9"/>
        <end position="202"/>
    </location>
</feature>
<dbReference type="Proteomes" id="UP001432000">
    <property type="component" value="Chromosome"/>
</dbReference>
<proteinExistence type="predicted"/>
<sequence length="234" mass="25783">MPDEIVVTVSWGPREETPTRCAERLLDSLSRIPALPDVYSDWYLYPEGGADGPDDLLPVPTDLDALASLLGAGVLRNDRGATMPGSGFSSVLTRLHRDRPIDYRVRCGVESSRVSNHILLKFPHPNRADPAAIDENIVQQSLMALVEAWQPEYGSAITHSFRTAQKINHKAKEIPVGWVTYLANSVAIDEPKLPDLSRITRTGDGMLLQLHGIVQEPSLDEALGIRRALGYEVQ</sequence>
<organism evidence="2 3">
    <name type="scientific">Rhodococcus sovatensis</name>
    <dbReference type="NCBI Taxonomy" id="1805840"/>
    <lineage>
        <taxon>Bacteria</taxon>
        <taxon>Bacillati</taxon>
        <taxon>Actinomycetota</taxon>
        <taxon>Actinomycetes</taxon>
        <taxon>Mycobacteriales</taxon>
        <taxon>Nocardiaceae</taxon>
        <taxon>Rhodococcus</taxon>
    </lineage>
</organism>
<reference evidence="2 3" key="1">
    <citation type="submission" date="2024-03" db="EMBL/GenBank/DDBJ databases">
        <title>Natural products discovery in diverse microorganisms through a two-stage MS feature dereplication strategy.</title>
        <authorList>
            <person name="Zhang R."/>
        </authorList>
    </citation>
    <scope>NUCLEOTIDE SEQUENCE [LARGE SCALE GENOMIC DNA]</scope>
    <source>
        <strain evidence="2 3">18930</strain>
    </source>
</reference>
<name>A0ABZ2PFI6_9NOCA</name>
<dbReference type="EMBL" id="CP147846">
    <property type="protein sequence ID" value="WXG67684.1"/>
    <property type="molecule type" value="Genomic_DNA"/>
</dbReference>
<evidence type="ECO:0000259" key="1">
    <source>
        <dbReference type="Pfam" id="PF15579"/>
    </source>
</evidence>
<keyword evidence="3" id="KW-1185">Reference proteome</keyword>
<gene>
    <name evidence="2" type="ORF">WDS16_21030</name>
</gene>
<evidence type="ECO:0000313" key="2">
    <source>
        <dbReference type="EMBL" id="WXG67684.1"/>
    </source>
</evidence>
<evidence type="ECO:0000313" key="3">
    <source>
        <dbReference type="Proteomes" id="UP001432000"/>
    </source>
</evidence>